<evidence type="ECO:0000259" key="9">
    <source>
        <dbReference type="Pfam" id="PF21082"/>
    </source>
</evidence>
<keyword evidence="5 7" id="KW-1133">Transmembrane helix</keyword>
<keyword evidence="11" id="KW-1185">Reference proteome</keyword>
<accession>A0ABW8TCM8</accession>
<evidence type="ECO:0000256" key="4">
    <source>
        <dbReference type="ARBA" id="ARBA00022692"/>
    </source>
</evidence>
<feature type="domain" description="Mechanosensitive ion channel MscS" evidence="8">
    <location>
        <begin position="130"/>
        <end position="194"/>
    </location>
</feature>
<dbReference type="Gene3D" id="1.10.287.1260">
    <property type="match status" value="1"/>
</dbReference>
<dbReference type="RefSeq" id="WP_406786778.1">
    <property type="nucleotide sequence ID" value="NZ_JBJIAA010000005.1"/>
</dbReference>
<dbReference type="Pfam" id="PF00924">
    <property type="entry name" value="MS_channel_2nd"/>
    <property type="match status" value="1"/>
</dbReference>
<evidence type="ECO:0000313" key="10">
    <source>
        <dbReference type="EMBL" id="MFL0250111.1"/>
    </source>
</evidence>
<dbReference type="SUPFAM" id="SSF82861">
    <property type="entry name" value="Mechanosensitive channel protein MscS (YggB), transmembrane region"/>
    <property type="match status" value="1"/>
</dbReference>
<keyword evidence="4 7" id="KW-0812">Transmembrane</keyword>
<reference evidence="10 11" key="1">
    <citation type="submission" date="2024-11" db="EMBL/GenBank/DDBJ databases">
        <authorList>
            <person name="Heng Y.C."/>
            <person name="Lim A.C.H."/>
            <person name="Lee J.K.Y."/>
            <person name="Kittelmann S."/>
        </authorList>
    </citation>
    <scope>NUCLEOTIDE SEQUENCE [LARGE SCALE GENOMIC DNA]</scope>
    <source>
        <strain evidence="10 11">WILCCON 0114</strain>
    </source>
</reference>
<dbReference type="InterPro" id="IPR023408">
    <property type="entry name" value="MscS_beta-dom_sf"/>
</dbReference>
<dbReference type="InterPro" id="IPR011066">
    <property type="entry name" value="MscS_channel_C_sf"/>
</dbReference>
<dbReference type="PANTHER" id="PTHR30460:SF0">
    <property type="entry name" value="MODERATE CONDUCTANCE MECHANOSENSITIVE CHANNEL YBIO"/>
    <property type="match status" value="1"/>
</dbReference>
<evidence type="ECO:0000256" key="7">
    <source>
        <dbReference type="SAM" id="Phobius"/>
    </source>
</evidence>
<dbReference type="SUPFAM" id="SSF82689">
    <property type="entry name" value="Mechanosensitive channel protein MscS (YggB), C-terminal domain"/>
    <property type="match status" value="1"/>
</dbReference>
<comment type="subcellular location">
    <subcellularLocation>
        <location evidence="1">Cell membrane</location>
        <topology evidence="1">Multi-pass membrane protein</topology>
    </subcellularLocation>
</comment>
<dbReference type="Gene3D" id="3.30.70.100">
    <property type="match status" value="1"/>
</dbReference>
<feature type="domain" description="Mechanosensitive ion channel MscS C-terminal" evidence="9">
    <location>
        <begin position="199"/>
        <end position="284"/>
    </location>
</feature>
<dbReference type="InterPro" id="IPR045276">
    <property type="entry name" value="YbiO_bact"/>
</dbReference>
<dbReference type="InterPro" id="IPR006685">
    <property type="entry name" value="MscS_channel_2nd"/>
</dbReference>
<dbReference type="SUPFAM" id="SSF50182">
    <property type="entry name" value="Sm-like ribonucleoproteins"/>
    <property type="match status" value="1"/>
</dbReference>
<keyword evidence="6 7" id="KW-0472">Membrane</keyword>
<dbReference type="InterPro" id="IPR010920">
    <property type="entry name" value="LSM_dom_sf"/>
</dbReference>
<dbReference type="Proteomes" id="UP001623592">
    <property type="component" value="Unassembled WGS sequence"/>
</dbReference>
<keyword evidence="3" id="KW-1003">Cell membrane</keyword>
<evidence type="ECO:0000256" key="3">
    <source>
        <dbReference type="ARBA" id="ARBA00022475"/>
    </source>
</evidence>
<evidence type="ECO:0000256" key="5">
    <source>
        <dbReference type="ARBA" id="ARBA00022989"/>
    </source>
</evidence>
<evidence type="ECO:0000256" key="2">
    <source>
        <dbReference type="ARBA" id="ARBA00008017"/>
    </source>
</evidence>
<dbReference type="PANTHER" id="PTHR30460">
    <property type="entry name" value="MODERATE CONDUCTANCE MECHANOSENSITIVE CHANNEL YBIO"/>
    <property type="match status" value="1"/>
</dbReference>
<feature type="transmembrane region" description="Helical" evidence="7">
    <location>
        <begin position="111"/>
        <end position="131"/>
    </location>
</feature>
<feature type="transmembrane region" description="Helical" evidence="7">
    <location>
        <begin position="77"/>
        <end position="99"/>
    </location>
</feature>
<evidence type="ECO:0000313" key="11">
    <source>
        <dbReference type="Proteomes" id="UP001623592"/>
    </source>
</evidence>
<dbReference type="InterPro" id="IPR049278">
    <property type="entry name" value="MS_channel_C"/>
</dbReference>
<evidence type="ECO:0000259" key="8">
    <source>
        <dbReference type="Pfam" id="PF00924"/>
    </source>
</evidence>
<feature type="transmembrane region" description="Helical" evidence="7">
    <location>
        <begin position="32"/>
        <end position="56"/>
    </location>
</feature>
<dbReference type="Pfam" id="PF21082">
    <property type="entry name" value="MS_channel_3rd"/>
    <property type="match status" value="1"/>
</dbReference>
<name>A0ABW8TCM8_9CLOT</name>
<evidence type="ECO:0000256" key="6">
    <source>
        <dbReference type="ARBA" id="ARBA00023136"/>
    </source>
</evidence>
<dbReference type="Gene3D" id="2.30.30.60">
    <property type="match status" value="1"/>
</dbReference>
<comment type="similarity">
    <text evidence="2">Belongs to the MscS (TC 1.A.23) family.</text>
</comment>
<dbReference type="InterPro" id="IPR011014">
    <property type="entry name" value="MscS_channel_TM-2"/>
</dbReference>
<evidence type="ECO:0000256" key="1">
    <source>
        <dbReference type="ARBA" id="ARBA00004651"/>
    </source>
</evidence>
<dbReference type="EMBL" id="JBJIAA010000005">
    <property type="protein sequence ID" value="MFL0250111.1"/>
    <property type="molecule type" value="Genomic_DNA"/>
</dbReference>
<proteinExistence type="inferred from homology"/>
<comment type="caution">
    <text evidence="10">The sequence shown here is derived from an EMBL/GenBank/DDBJ whole genome shotgun (WGS) entry which is preliminary data.</text>
</comment>
<gene>
    <name evidence="10" type="ORF">ACJDT4_06720</name>
</gene>
<protein>
    <submittedName>
        <fullName evidence="10">Mechanosensitive ion channel family protein</fullName>
    </submittedName>
</protein>
<organism evidence="10 11">
    <name type="scientific">Clostridium neuense</name>
    <dbReference type="NCBI Taxonomy" id="1728934"/>
    <lineage>
        <taxon>Bacteria</taxon>
        <taxon>Bacillati</taxon>
        <taxon>Bacillota</taxon>
        <taxon>Clostridia</taxon>
        <taxon>Eubacteriales</taxon>
        <taxon>Clostridiaceae</taxon>
        <taxon>Clostridium</taxon>
    </lineage>
</organism>
<sequence length="298" mass="33199">MIIIGSFLKIDFDVEKGILSVNGITLNVYNGMYITIKIILIFVIMYVAIKITNKLIDKTIKKQQQFRFSLDKKRSKTLGAILKSIVKYAIYFFGIIGILTQFFGSKLLSTVSLGIASVGGVAIGFGAQSLIKDIINGCFILLEDQFVVGDYVTIDDISGIVESIELRITKIRNFNGDLHIIPNSKITTITNHSKGPKTITVNVGIAYEESIDRAINVINSVCDKFSEKNEDIIEKPKVNGVTELTASGITIKVVGKVKNMKQWQNENELRKLIKEGLDYAKIEIPYNKVEIIRGDKVE</sequence>